<reference evidence="4 5" key="1">
    <citation type="submission" date="2014-06" db="EMBL/GenBank/DDBJ databases">
        <title>Draft genome sequence of Paenibacillus sp. MSt1.</title>
        <authorList>
            <person name="Aw Y.K."/>
            <person name="Ong K.S."/>
            <person name="Gan H.M."/>
            <person name="Lee S.M."/>
        </authorList>
    </citation>
    <scope>NUCLEOTIDE SEQUENCE [LARGE SCALE GENOMIC DNA]</scope>
    <source>
        <strain evidence="4 5">MSt1</strain>
    </source>
</reference>
<dbReference type="Gene3D" id="3.20.20.70">
    <property type="entry name" value="Aldolase class I"/>
    <property type="match status" value="1"/>
</dbReference>
<sequence>MNPRYAPLFEPLALRSGITLDNRIVVAPMTHYSSRSDGTLTDEELHFIARRSRGAGMVVTACAYIAPGGQDAAGEPAADRDETIPELSRWAQVIQAQGTKAVLQLHHGGRNADPGLVPNGDVVGPSAIKDEAGGFVLPRELAPHEIEELIRQFGEAARRAIIAGFDGVEIHGAFALLLQQFYSPHGNRRRDRWGGSVEKRLTFPLAVIDEVKKAVASHADRPFIVGYRFTPEEATTPGLTMADALHLADVLAKQELDYIHVLTNDYRSRPRREADVTRTRLELIKEAVGSRVPVIGGGSIYTADEALEAYETGIDLLSLARGLVIDPDWIEKVKHGREADIETTLRADAQQRLIIPDPLWRMIWGDPGWFPGTS</sequence>
<gene>
    <name evidence="4" type="ORF">ET33_09155</name>
</gene>
<dbReference type="InterPro" id="IPR001155">
    <property type="entry name" value="OxRdtase_FMN_N"/>
</dbReference>
<keyword evidence="2" id="KW-0560">Oxidoreductase</keyword>
<evidence type="ECO:0000259" key="3">
    <source>
        <dbReference type="Pfam" id="PF00724"/>
    </source>
</evidence>
<dbReference type="eggNOG" id="COG1902">
    <property type="taxonomic scope" value="Bacteria"/>
</dbReference>
<keyword evidence="5" id="KW-1185">Reference proteome</keyword>
<dbReference type="GO" id="GO:0016491">
    <property type="term" value="F:oxidoreductase activity"/>
    <property type="evidence" value="ECO:0007669"/>
    <property type="project" value="UniProtKB-KW"/>
</dbReference>
<organism evidence="4 5">
    <name type="scientific">Paenibacillus tyrfis</name>
    <dbReference type="NCBI Taxonomy" id="1501230"/>
    <lineage>
        <taxon>Bacteria</taxon>
        <taxon>Bacillati</taxon>
        <taxon>Bacillota</taxon>
        <taxon>Bacilli</taxon>
        <taxon>Bacillales</taxon>
        <taxon>Paenibacillaceae</taxon>
        <taxon>Paenibacillus</taxon>
    </lineage>
</organism>
<dbReference type="InterPro" id="IPR051799">
    <property type="entry name" value="NADH_flavin_oxidoreductase"/>
</dbReference>
<dbReference type="Pfam" id="PF00724">
    <property type="entry name" value="Oxidored_FMN"/>
    <property type="match status" value="1"/>
</dbReference>
<dbReference type="CDD" id="cd04735">
    <property type="entry name" value="OYE_like_4_FMN"/>
    <property type="match status" value="1"/>
</dbReference>
<dbReference type="EMBL" id="JNVM01000016">
    <property type="protein sequence ID" value="KEQ24439.1"/>
    <property type="molecule type" value="Genomic_DNA"/>
</dbReference>
<dbReference type="RefSeq" id="WP_036685677.1">
    <property type="nucleotide sequence ID" value="NZ_JNVM01000016.1"/>
</dbReference>
<dbReference type="PANTHER" id="PTHR43656:SF2">
    <property type="entry name" value="BINDING OXIDOREDUCTASE, PUTATIVE (AFU_ORTHOLOGUE AFUA_2G08260)-RELATED"/>
    <property type="match status" value="1"/>
</dbReference>
<feature type="domain" description="NADH:flavin oxidoreductase/NADH oxidase N-terminal" evidence="3">
    <location>
        <begin position="8"/>
        <end position="339"/>
    </location>
</feature>
<dbReference type="GO" id="GO:0010181">
    <property type="term" value="F:FMN binding"/>
    <property type="evidence" value="ECO:0007669"/>
    <property type="project" value="InterPro"/>
</dbReference>
<dbReference type="AlphaFoldDB" id="A0A081P166"/>
<name>A0A081P166_9BACL</name>
<proteinExistence type="predicted"/>
<keyword evidence="1" id="KW-0285">Flavoprotein</keyword>
<protein>
    <submittedName>
        <fullName evidence="4">NADH-dependent flavin oxidoreductase</fullName>
    </submittedName>
</protein>
<dbReference type="PANTHER" id="PTHR43656">
    <property type="entry name" value="BINDING OXIDOREDUCTASE, PUTATIVE (AFU_ORTHOLOGUE AFUA_2G08260)-RELATED"/>
    <property type="match status" value="1"/>
</dbReference>
<dbReference type="Proteomes" id="UP000028123">
    <property type="component" value="Unassembled WGS sequence"/>
</dbReference>
<comment type="caution">
    <text evidence="4">The sequence shown here is derived from an EMBL/GenBank/DDBJ whole genome shotgun (WGS) entry which is preliminary data.</text>
</comment>
<evidence type="ECO:0000313" key="4">
    <source>
        <dbReference type="EMBL" id="KEQ24439.1"/>
    </source>
</evidence>
<dbReference type="SUPFAM" id="SSF51395">
    <property type="entry name" value="FMN-linked oxidoreductases"/>
    <property type="match status" value="1"/>
</dbReference>
<dbReference type="InterPro" id="IPR013785">
    <property type="entry name" value="Aldolase_TIM"/>
</dbReference>
<accession>A0A081P166</accession>
<evidence type="ECO:0000256" key="2">
    <source>
        <dbReference type="ARBA" id="ARBA00023002"/>
    </source>
</evidence>
<dbReference type="OrthoDB" id="9772736at2"/>
<evidence type="ECO:0000313" key="5">
    <source>
        <dbReference type="Proteomes" id="UP000028123"/>
    </source>
</evidence>
<evidence type="ECO:0000256" key="1">
    <source>
        <dbReference type="ARBA" id="ARBA00022630"/>
    </source>
</evidence>